<comment type="catalytic activity">
    <reaction evidence="5">
        <text>5-amino-1-(5-phospho-D-ribosyl)imidazole-4-carboxylate + L-aspartate + ATP = (2S)-2-[5-amino-1-(5-phospho-beta-D-ribosyl)imidazole-4-carboxamido]succinate + ADP + phosphate + 2 H(+)</text>
        <dbReference type="Rhea" id="RHEA:22628"/>
        <dbReference type="ChEBI" id="CHEBI:15378"/>
        <dbReference type="ChEBI" id="CHEBI:29991"/>
        <dbReference type="ChEBI" id="CHEBI:30616"/>
        <dbReference type="ChEBI" id="CHEBI:43474"/>
        <dbReference type="ChEBI" id="CHEBI:58443"/>
        <dbReference type="ChEBI" id="CHEBI:77657"/>
        <dbReference type="ChEBI" id="CHEBI:456216"/>
        <dbReference type="EC" id="6.3.2.6"/>
    </reaction>
</comment>
<proteinExistence type="predicted"/>
<organism evidence="7 8">
    <name type="scientific">Chitinophaga nivalis</name>
    <dbReference type="NCBI Taxonomy" id="2991709"/>
    <lineage>
        <taxon>Bacteria</taxon>
        <taxon>Pseudomonadati</taxon>
        <taxon>Bacteroidota</taxon>
        <taxon>Chitinophagia</taxon>
        <taxon>Chitinophagales</taxon>
        <taxon>Chitinophagaceae</taxon>
        <taxon>Chitinophaga</taxon>
    </lineage>
</organism>
<evidence type="ECO:0000256" key="2">
    <source>
        <dbReference type="ARBA" id="ARBA00022741"/>
    </source>
</evidence>
<dbReference type="EMBL" id="JAPDNS010000002">
    <property type="protein sequence ID" value="MCW3486867.1"/>
    <property type="molecule type" value="Genomic_DNA"/>
</dbReference>
<dbReference type="Gene3D" id="3.30.470.20">
    <property type="entry name" value="ATP-grasp fold, B domain"/>
    <property type="match status" value="1"/>
</dbReference>
<evidence type="ECO:0000256" key="3">
    <source>
        <dbReference type="ARBA" id="ARBA00022755"/>
    </source>
</evidence>
<dbReference type="Proteomes" id="UP001207742">
    <property type="component" value="Unassembled WGS sequence"/>
</dbReference>
<keyword evidence="2" id="KW-0547">Nucleotide-binding</keyword>
<comment type="caution">
    <text evidence="7">The sequence shown here is derived from an EMBL/GenBank/DDBJ whole genome shotgun (WGS) entry which is preliminary data.</text>
</comment>
<name>A0ABT3ISA2_9BACT</name>
<dbReference type="RefSeq" id="WP_264733683.1">
    <property type="nucleotide sequence ID" value="NZ_JAPDNR010000001.1"/>
</dbReference>
<keyword evidence="4" id="KW-0067">ATP-binding</keyword>
<reference evidence="7 8" key="1">
    <citation type="submission" date="2022-10" db="EMBL/GenBank/DDBJ databases">
        <title>Chitinophaga nivalis PC15 sp. nov., isolated from Pyeongchang county, South Korea.</title>
        <authorList>
            <person name="Trinh H.N."/>
        </authorList>
    </citation>
    <scope>NUCLEOTIDE SEQUENCE [LARGE SCALE GENOMIC DNA]</scope>
    <source>
        <strain evidence="7 8">PC14</strain>
    </source>
</reference>
<evidence type="ECO:0000256" key="1">
    <source>
        <dbReference type="ARBA" id="ARBA00022598"/>
    </source>
</evidence>
<protein>
    <recommendedName>
        <fullName evidence="6">SAICAR synthetase/ADE2 N-terminal domain-containing protein</fullName>
    </recommendedName>
</protein>
<evidence type="ECO:0000313" key="8">
    <source>
        <dbReference type="Proteomes" id="UP001207742"/>
    </source>
</evidence>
<accession>A0ABT3ISA2</accession>
<dbReference type="InterPro" id="IPR028923">
    <property type="entry name" value="SAICAR_synt/ADE2_N"/>
</dbReference>
<evidence type="ECO:0000256" key="5">
    <source>
        <dbReference type="ARBA" id="ARBA00048475"/>
    </source>
</evidence>
<sequence length="344" mass="39881">MDTGIINHCSGLHREDVTRAIQELRSLGFSIEEAAAGTSGYVTCLELYDTFTAPAGHNCILVDHPGHEPVIELILQHLPFNFDALPLLVEGESKIIKYWTDKVVIEKFKPTVYSYTHNRYGSAAGTDDIRIRFTSALYRKMALLHTGIPYRPASAFLAEITHEQGLFVVQRLVDVCNIETRIKRFHIGSPVHRYLYTGKYPSTRRDEAPIVKWTRFEDPVVCFDWRHPLMDEEQRRLADEPISDDYAALWIRDVTFAKEMARNTFMWLEAMFFQAGITLIDMCIFIDRSGKMIYSEISPDCMRMRWNSNNIDQSESMDKDLWRRGAAPEKLYENYEKAYSLIFH</sequence>
<evidence type="ECO:0000256" key="4">
    <source>
        <dbReference type="ARBA" id="ARBA00022840"/>
    </source>
</evidence>
<evidence type="ECO:0000313" key="7">
    <source>
        <dbReference type="EMBL" id="MCW3486867.1"/>
    </source>
</evidence>
<evidence type="ECO:0000259" key="6">
    <source>
        <dbReference type="Pfam" id="PF01259"/>
    </source>
</evidence>
<keyword evidence="8" id="KW-1185">Reference proteome</keyword>
<keyword evidence="3" id="KW-0658">Purine biosynthesis</keyword>
<keyword evidence="1" id="KW-0436">Ligase</keyword>
<dbReference type="Gene3D" id="3.30.200.20">
    <property type="entry name" value="Phosphorylase Kinase, domain 1"/>
    <property type="match status" value="1"/>
</dbReference>
<gene>
    <name evidence="7" type="ORF">OL497_23425</name>
</gene>
<dbReference type="SUPFAM" id="SSF56104">
    <property type="entry name" value="SAICAR synthase-like"/>
    <property type="match status" value="1"/>
</dbReference>
<dbReference type="Pfam" id="PF01259">
    <property type="entry name" value="SAICAR_synt"/>
    <property type="match status" value="1"/>
</dbReference>
<feature type="domain" description="SAICAR synthetase/ADE2 N-terminal" evidence="6">
    <location>
        <begin position="173"/>
        <end position="328"/>
    </location>
</feature>